<protein>
    <submittedName>
        <fullName evidence="1">Uncharacterized protein</fullName>
    </submittedName>
</protein>
<accession>A0ABN8XMG3</accession>
<reference evidence="1" key="1">
    <citation type="submission" date="2023-04" db="EMBL/GenBank/DDBJ databases">
        <authorList>
            <consortium name="ELIXIR-Norway"/>
        </authorList>
    </citation>
    <scope>NUCLEOTIDE SEQUENCE [LARGE SCALE GENOMIC DNA]</scope>
</reference>
<evidence type="ECO:0000313" key="2">
    <source>
        <dbReference type="Proteomes" id="UP001176941"/>
    </source>
</evidence>
<evidence type="ECO:0000313" key="1">
    <source>
        <dbReference type="EMBL" id="CAI9149457.1"/>
    </source>
</evidence>
<organism evidence="1 2">
    <name type="scientific">Rangifer tarandus platyrhynchus</name>
    <name type="common">Svalbard reindeer</name>
    <dbReference type="NCBI Taxonomy" id="3082113"/>
    <lineage>
        <taxon>Eukaryota</taxon>
        <taxon>Metazoa</taxon>
        <taxon>Chordata</taxon>
        <taxon>Craniata</taxon>
        <taxon>Vertebrata</taxon>
        <taxon>Euteleostomi</taxon>
        <taxon>Mammalia</taxon>
        <taxon>Eutheria</taxon>
        <taxon>Laurasiatheria</taxon>
        <taxon>Artiodactyla</taxon>
        <taxon>Ruminantia</taxon>
        <taxon>Pecora</taxon>
        <taxon>Cervidae</taxon>
        <taxon>Odocoileinae</taxon>
        <taxon>Rangifer</taxon>
    </lineage>
</organism>
<dbReference type="Proteomes" id="UP001176941">
    <property type="component" value="Unassembled WGS sequence"/>
</dbReference>
<sequence>MHTKAFAAETKLLVWTCLSEVPRISAERRPLLHKDSAALKIVLRKQNGVQARWGIGLWRARVVVSSADKAHGIPSRNDCRTEELLCGFPAEATRTPGASPDM</sequence>
<comment type="caution">
    <text evidence="1">The sequence shown here is derived from an EMBL/GenBank/DDBJ whole genome shotgun (WGS) entry which is preliminary data.</text>
</comment>
<dbReference type="EMBL" id="CATKSN020000321">
    <property type="protein sequence ID" value="CAI9149457.1"/>
    <property type="molecule type" value="Genomic_DNA"/>
</dbReference>
<gene>
    <name evidence="1" type="ORF">MRATA1EN1_LOCUS31075</name>
</gene>
<proteinExistence type="predicted"/>
<keyword evidence="2" id="KW-1185">Reference proteome</keyword>
<name>A0ABN8XMG3_RANTA</name>